<dbReference type="Pfam" id="PF02565">
    <property type="entry name" value="RecO_C"/>
    <property type="match status" value="1"/>
</dbReference>
<evidence type="ECO:0000256" key="1">
    <source>
        <dbReference type="ARBA" id="ARBA00007452"/>
    </source>
</evidence>
<evidence type="ECO:0000313" key="9">
    <source>
        <dbReference type="EMBL" id="MBM3318046.1"/>
    </source>
</evidence>
<evidence type="ECO:0000256" key="4">
    <source>
        <dbReference type="ARBA" id="ARBA00023172"/>
    </source>
</evidence>
<dbReference type="Gene3D" id="1.20.1440.120">
    <property type="entry name" value="Recombination protein O, C-terminal domain"/>
    <property type="match status" value="1"/>
</dbReference>
<dbReference type="EMBL" id="VGIY01000248">
    <property type="protein sequence ID" value="MBM3318046.1"/>
    <property type="molecule type" value="Genomic_DNA"/>
</dbReference>
<evidence type="ECO:0000256" key="6">
    <source>
        <dbReference type="ARBA" id="ARBA00033409"/>
    </source>
</evidence>
<dbReference type="GO" id="GO:0006302">
    <property type="term" value="P:double-strand break repair"/>
    <property type="evidence" value="ECO:0007669"/>
    <property type="project" value="TreeGrafter"/>
</dbReference>
<dbReference type="GO" id="GO:0043590">
    <property type="term" value="C:bacterial nucleoid"/>
    <property type="evidence" value="ECO:0007669"/>
    <property type="project" value="TreeGrafter"/>
</dbReference>
<dbReference type="InterPro" id="IPR042242">
    <property type="entry name" value="RecO_C"/>
</dbReference>
<evidence type="ECO:0000256" key="5">
    <source>
        <dbReference type="ARBA" id="ARBA00023204"/>
    </source>
</evidence>
<evidence type="ECO:0000256" key="2">
    <source>
        <dbReference type="ARBA" id="ARBA00021310"/>
    </source>
</evidence>
<dbReference type="GO" id="GO:0006310">
    <property type="term" value="P:DNA recombination"/>
    <property type="evidence" value="ECO:0007669"/>
    <property type="project" value="UniProtKB-UniRule"/>
</dbReference>
<dbReference type="Pfam" id="PF11967">
    <property type="entry name" value="RecO_N"/>
    <property type="match status" value="1"/>
</dbReference>
<dbReference type="InterPro" id="IPR012340">
    <property type="entry name" value="NA-bd_OB-fold"/>
</dbReference>
<comment type="similarity">
    <text evidence="1 7">Belongs to the RecO family.</text>
</comment>
<feature type="domain" description="DNA replication/recombination mediator RecO N-terminal" evidence="8">
    <location>
        <begin position="1"/>
        <end position="80"/>
    </location>
</feature>
<evidence type="ECO:0000313" key="10">
    <source>
        <dbReference type="Proteomes" id="UP000748308"/>
    </source>
</evidence>
<dbReference type="PANTHER" id="PTHR33991:SF1">
    <property type="entry name" value="DNA REPAIR PROTEIN RECO"/>
    <property type="match status" value="1"/>
</dbReference>
<dbReference type="NCBIfam" id="TIGR00613">
    <property type="entry name" value="reco"/>
    <property type="match status" value="1"/>
</dbReference>
<evidence type="ECO:0000256" key="7">
    <source>
        <dbReference type="HAMAP-Rule" id="MF_00201"/>
    </source>
</evidence>
<keyword evidence="4 7" id="KW-0233">DNA recombination</keyword>
<dbReference type="Proteomes" id="UP000748308">
    <property type="component" value="Unassembled WGS sequence"/>
</dbReference>
<organism evidence="9 10">
    <name type="scientific">Eiseniibacteriota bacterium</name>
    <dbReference type="NCBI Taxonomy" id="2212470"/>
    <lineage>
        <taxon>Bacteria</taxon>
        <taxon>Candidatus Eiseniibacteriota</taxon>
    </lineage>
</organism>
<gene>
    <name evidence="7 9" type="primary">recO</name>
    <name evidence="9" type="ORF">FJY75_09370</name>
</gene>
<dbReference type="InterPro" id="IPR022572">
    <property type="entry name" value="DNA_rep/recomb_RecO_N"/>
</dbReference>
<keyword evidence="3 7" id="KW-0227">DNA damage</keyword>
<dbReference type="InterPro" id="IPR037278">
    <property type="entry name" value="ARFGAP/RecO"/>
</dbReference>
<reference evidence="9" key="1">
    <citation type="submission" date="2019-03" db="EMBL/GenBank/DDBJ databases">
        <title>Lake Tanganyika Metagenome-Assembled Genomes (MAGs).</title>
        <authorList>
            <person name="Tran P."/>
        </authorList>
    </citation>
    <scope>NUCLEOTIDE SEQUENCE</scope>
    <source>
        <strain evidence="9">M_DeepCast_400m_m2_100</strain>
    </source>
</reference>
<protein>
    <recommendedName>
        <fullName evidence="2 7">DNA repair protein RecO</fullName>
    </recommendedName>
    <alternativeName>
        <fullName evidence="6 7">Recombination protein O</fullName>
    </alternativeName>
</protein>
<comment type="function">
    <text evidence="7">Involved in DNA repair and RecF pathway recombination.</text>
</comment>
<proteinExistence type="inferred from homology"/>
<name>A0A938BRP5_UNCEI</name>
<dbReference type="HAMAP" id="MF_00201">
    <property type="entry name" value="RecO"/>
    <property type="match status" value="1"/>
</dbReference>
<evidence type="ECO:0000259" key="8">
    <source>
        <dbReference type="Pfam" id="PF11967"/>
    </source>
</evidence>
<dbReference type="PANTHER" id="PTHR33991">
    <property type="entry name" value="DNA REPAIR PROTEIN RECO"/>
    <property type="match status" value="1"/>
</dbReference>
<dbReference type="Gene3D" id="2.40.50.140">
    <property type="entry name" value="Nucleic acid-binding proteins"/>
    <property type="match status" value="1"/>
</dbReference>
<dbReference type="InterPro" id="IPR003717">
    <property type="entry name" value="RecO"/>
</dbReference>
<dbReference type="Gene3D" id="6.20.220.20">
    <property type="entry name" value="Recombination protein O, zinc-binding domain"/>
    <property type="match status" value="1"/>
</dbReference>
<accession>A0A938BRP5</accession>
<evidence type="ECO:0000256" key="3">
    <source>
        <dbReference type="ARBA" id="ARBA00022763"/>
    </source>
</evidence>
<sequence length="267" mass="29097">MAIVEDEALILRAMRYSDTSRIVIASARLGGIVRLLAKGSRDPKSPFGASLEPLTRSAIVYYRKRDRELHLLRSAMVVEPHLGLLRCTRAYHLAHAAAEFALRVVPGEEPNPEIHDLLLRYLAHLARLPGRPASAAVLKRLQLRIAALLGYEPRLGGCARCGGAAESPSGFGVAEGGLLCRRCRPEGERLALGVEALDRLRALASPERTPRPAAQLPPEAARQMERVIESFLRYHLPAYSGLRALKSLDDWTLLVGAGGEREAPAAT</sequence>
<dbReference type="SUPFAM" id="SSF50249">
    <property type="entry name" value="Nucleic acid-binding proteins"/>
    <property type="match status" value="1"/>
</dbReference>
<keyword evidence="5 7" id="KW-0234">DNA repair</keyword>
<comment type="caution">
    <text evidence="9">The sequence shown here is derived from an EMBL/GenBank/DDBJ whole genome shotgun (WGS) entry which is preliminary data.</text>
</comment>
<dbReference type="AlphaFoldDB" id="A0A938BRP5"/>
<dbReference type="SUPFAM" id="SSF57863">
    <property type="entry name" value="ArfGap/RecO-like zinc finger"/>
    <property type="match status" value="1"/>
</dbReference>